<dbReference type="Proteomes" id="UP001595607">
    <property type="component" value="Unassembled WGS sequence"/>
</dbReference>
<name>A0ABV7M6X5_9PROT</name>
<evidence type="ECO:0000313" key="5">
    <source>
        <dbReference type="Proteomes" id="UP001595607"/>
    </source>
</evidence>
<proteinExistence type="predicted"/>
<gene>
    <name evidence="4" type="ORF">ACFONP_00355</name>
</gene>
<protein>
    <recommendedName>
        <fullName evidence="6">LapA family protein</fullName>
    </recommendedName>
</protein>
<feature type="signal peptide" evidence="3">
    <location>
        <begin position="1"/>
        <end position="21"/>
    </location>
</feature>
<keyword evidence="2" id="KW-1133">Transmembrane helix</keyword>
<organism evidence="4 5">
    <name type="scientific">Parvularcula lutaonensis</name>
    <dbReference type="NCBI Taxonomy" id="491923"/>
    <lineage>
        <taxon>Bacteria</taxon>
        <taxon>Pseudomonadati</taxon>
        <taxon>Pseudomonadota</taxon>
        <taxon>Alphaproteobacteria</taxon>
        <taxon>Parvularculales</taxon>
        <taxon>Parvularculaceae</taxon>
        <taxon>Parvularcula</taxon>
    </lineage>
</organism>
<sequence length="98" mass="10118">MKRAILSASVVALALLGQAHAYTGPGLGLGTIMVVLGFIGSIFVAIFAAVWYPIKRMLRKKKTASADQPAAVSPLAAGEPAKMDEPPRDQATAPGTAE</sequence>
<evidence type="ECO:0000313" key="4">
    <source>
        <dbReference type="EMBL" id="MFC3301179.1"/>
    </source>
</evidence>
<accession>A0ABV7M6X5</accession>
<keyword evidence="5" id="KW-1185">Reference proteome</keyword>
<keyword evidence="2" id="KW-0812">Transmembrane</keyword>
<keyword evidence="3" id="KW-0732">Signal</keyword>
<reference evidence="5" key="1">
    <citation type="journal article" date="2019" name="Int. J. Syst. Evol. Microbiol.">
        <title>The Global Catalogue of Microorganisms (GCM) 10K type strain sequencing project: providing services to taxonomists for standard genome sequencing and annotation.</title>
        <authorList>
            <consortium name="The Broad Institute Genomics Platform"/>
            <consortium name="The Broad Institute Genome Sequencing Center for Infectious Disease"/>
            <person name="Wu L."/>
            <person name="Ma J."/>
        </authorList>
    </citation>
    <scope>NUCLEOTIDE SEQUENCE [LARGE SCALE GENOMIC DNA]</scope>
    <source>
        <strain evidence="5">KCTC 22245</strain>
    </source>
</reference>
<comment type="caution">
    <text evidence="4">The sequence shown here is derived from an EMBL/GenBank/DDBJ whole genome shotgun (WGS) entry which is preliminary data.</text>
</comment>
<evidence type="ECO:0008006" key="6">
    <source>
        <dbReference type="Google" id="ProtNLM"/>
    </source>
</evidence>
<evidence type="ECO:0000256" key="2">
    <source>
        <dbReference type="SAM" id="Phobius"/>
    </source>
</evidence>
<evidence type="ECO:0000256" key="3">
    <source>
        <dbReference type="SAM" id="SignalP"/>
    </source>
</evidence>
<feature type="region of interest" description="Disordered" evidence="1">
    <location>
        <begin position="62"/>
        <end position="98"/>
    </location>
</feature>
<feature type="transmembrane region" description="Helical" evidence="2">
    <location>
        <begin position="31"/>
        <end position="52"/>
    </location>
</feature>
<feature type="chain" id="PRO_5047381184" description="LapA family protein" evidence="3">
    <location>
        <begin position="22"/>
        <end position="98"/>
    </location>
</feature>
<keyword evidence="2" id="KW-0472">Membrane</keyword>
<evidence type="ECO:0000256" key="1">
    <source>
        <dbReference type="SAM" id="MobiDB-lite"/>
    </source>
</evidence>
<dbReference type="RefSeq" id="WP_189577227.1">
    <property type="nucleotide sequence ID" value="NZ_BMXU01000004.1"/>
</dbReference>
<dbReference type="EMBL" id="JBHRVA010000001">
    <property type="protein sequence ID" value="MFC3301179.1"/>
    <property type="molecule type" value="Genomic_DNA"/>
</dbReference>